<evidence type="ECO:0000313" key="1">
    <source>
        <dbReference type="EMBL" id="UOQ44574.1"/>
    </source>
</evidence>
<dbReference type="RefSeq" id="WP_244710649.1">
    <property type="nucleotide sequence ID" value="NZ_CP095073.1"/>
</dbReference>
<dbReference type="EMBL" id="CP095073">
    <property type="protein sequence ID" value="UOQ44574.1"/>
    <property type="molecule type" value="Genomic_DNA"/>
</dbReference>
<sequence>MLYTIPKVELSKSNKQIELTLFAKEFSEMISNIEKEEVNLDLFTKAISFLKEAKRYAEGQESYGTDFMPSDAFNFTLRAVDFNLLHDNDITDIIEEIIDALHEISNGDFDKREFVLGFFFNITRVISSEIERPNKLTNTLL</sequence>
<dbReference type="Proteomes" id="UP000831787">
    <property type="component" value="Chromosome"/>
</dbReference>
<accession>A0ABY4EJB3</accession>
<protein>
    <submittedName>
        <fullName evidence="1">Uncharacterized protein</fullName>
    </submittedName>
</protein>
<proteinExistence type="predicted"/>
<reference evidence="1 2" key="1">
    <citation type="submission" date="2022-04" db="EMBL/GenBank/DDBJ databases">
        <title>Halobacillus sp. isolated from saltern.</title>
        <authorList>
            <person name="Won M."/>
            <person name="Lee C.-M."/>
            <person name="Woen H.-Y."/>
            <person name="Kwon S.-W."/>
        </authorList>
    </citation>
    <scope>NUCLEOTIDE SEQUENCE [LARGE SCALE GENOMIC DNA]</scope>
    <source>
        <strain evidence="1 2">SSBR10-3</strain>
    </source>
</reference>
<organism evidence="1 2">
    <name type="scientific">Halobacillus salinarum</name>
    <dbReference type="NCBI Taxonomy" id="2932257"/>
    <lineage>
        <taxon>Bacteria</taxon>
        <taxon>Bacillati</taxon>
        <taxon>Bacillota</taxon>
        <taxon>Bacilli</taxon>
        <taxon>Bacillales</taxon>
        <taxon>Bacillaceae</taxon>
        <taxon>Halobacillus</taxon>
    </lineage>
</organism>
<evidence type="ECO:0000313" key="2">
    <source>
        <dbReference type="Proteomes" id="UP000831787"/>
    </source>
</evidence>
<keyword evidence="2" id="KW-1185">Reference proteome</keyword>
<name>A0ABY4EJB3_9BACI</name>
<gene>
    <name evidence="1" type="ORF">MUN89_00920</name>
</gene>